<keyword evidence="5 19" id="KW-0812">Transmembrane</keyword>
<dbReference type="Pfam" id="PF04116">
    <property type="entry name" value="FA_hydroxylase"/>
    <property type="match status" value="1"/>
</dbReference>
<keyword evidence="14 16" id="KW-0472">Membrane</keyword>
<feature type="binding site" description="axial binding residue" evidence="18">
    <location>
        <position position="39"/>
    </location>
    <ligand>
        <name>heme</name>
        <dbReference type="ChEBI" id="CHEBI:30413"/>
    </ligand>
    <ligandPart>
        <name>Fe</name>
        <dbReference type="ChEBI" id="CHEBI:18248"/>
    </ligandPart>
</feature>
<dbReference type="GO" id="GO:0005789">
    <property type="term" value="C:endoplasmic reticulum membrane"/>
    <property type="evidence" value="ECO:0007669"/>
    <property type="project" value="UniProtKB-SubCell"/>
</dbReference>
<keyword evidence="4 18" id="KW-0349">Heme</keyword>
<feature type="binding site" evidence="17">
    <location>
        <position position="236"/>
    </location>
    <ligand>
        <name>Zn(2+)</name>
        <dbReference type="ChEBI" id="CHEBI:29105"/>
        <label>1</label>
    </ligand>
</feature>
<keyword evidence="8 16" id="KW-0276">Fatty acid metabolism</keyword>
<sequence length="345" mass="39675">MPPTLEFTPQEVATHNHRDSLWVSYLGKVYDVTTFADDHPGGIDYILEFAGGDIEEVMKDPAFHHHSESAYELLSDYCIGTLKGASVGSASTRQETHAVTDTDIQADYKTEHFLDLSRPLFLQMLRCNFTKEFYMEQVHKPRHLSYPAPFFGRDSYLELLSMTPWYVVPMLWLPRVAWYAWGGYAIIQSWTTVASYMAIGLMFWSLLEYAMHRFIFHIENFLPDHPLALAVHFTLHGVHHYLPMDRLRLVMPPALGFTLAYPLVQLGFAAFSPGVANAIIAGTMLGYIGYDLTHYYLHHGRPFLQHLRAMKTYHLAHHYKNFNLGFGVTVKIWDRFFGTFLPVSD</sequence>
<dbReference type="PROSITE" id="PS50255">
    <property type="entry name" value="CYTOCHROME_B5_2"/>
    <property type="match status" value="1"/>
</dbReference>
<feature type="binding site" evidence="17">
    <location>
        <position position="239"/>
    </location>
    <ligand>
        <name>Zn(2+)</name>
        <dbReference type="ChEBI" id="CHEBI:29105"/>
        <label>1</label>
    </ligand>
</feature>
<feature type="binding site" description="axial binding residue" evidence="18">
    <location>
        <position position="66"/>
    </location>
    <ligand>
        <name>heme</name>
        <dbReference type="ChEBI" id="CHEBI:30413"/>
    </ligand>
    <ligandPart>
        <name>Fe</name>
        <dbReference type="ChEBI" id="CHEBI:18248"/>
    </ligandPart>
</feature>
<dbReference type="InterPro" id="IPR014430">
    <property type="entry name" value="Scs7"/>
</dbReference>
<feature type="transmembrane region" description="Helical" evidence="19">
    <location>
        <begin position="278"/>
        <end position="297"/>
    </location>
</feature>
<feature type="binding site" evidence="17">
    <location>
        <position position="298"/>
    </location>
    <ligand>
        <name>Zn(2+)</name>
        <dbReference type="ChEBI" id="CHEBI:29105"/>
        <label>1</label>
    </ligand>
</feature>
<dbReference type="GO" id="GO:0006633">
    <property type="term" value="P:fatty acid biosynthetic process"/>
    <property type="evidence" value="ECO:0007669"/>
    <property type="project" value="UniProtKB-KW"/>
</dbReference>
<feature type="domain" description="Cytochrome b5 heme-binding" evidence="20">
    <location>
        <begin position="4"/>
        <end position="83"/>
    </location>
</feature>
<evidence type="ECO:0000256" key="13">
    <source>
        <dbReference type="ARBA" id="ARBA00023098"/>
    </source>
</evidence>
<evidence type="ECO:0000256" key="6">
    <source>
        <dbReference type="ARBA" id="ARBA00022723"/>
    </source>
</evidence>
<dbReference type="SUPFAM" id="SSF55856">
    <property type="entry name" value="Cytochrome b5-like heme/steroid binding domain"/>
    <property type="match status" value="1"/>
</dbReference>
<reference evidence="21" key="1">
    <citation type="submission" date="2022-07" db="EMBL/GenBank/DDBJ databases">
        <title>Phylogenomic reconstructions and comparative analyses of Kickxellomycotina fungi.</title>
        <authorList>
            <person name="Reynolds N.K."/>
            <person name="Stajich J.E."/>
            <person name="Barry K."/>
            <person name="Grigoriev I.V."/>
            <person name="Crous P."/>
            <person name="Smith M.E."/>
        </authorList>
    </citation>
    <scope>NUCLEOTIDE SEQUENCE</scope>
    <source>
        <strain evidence="21">RSA 1196</strain>
    </source>
</reference>
<feature type="transmembrane region" description="Helical" evidence="19">
    <location>
        <begin position="187"/>
        <end position="207"/>
    </location>
</feature>
<name>A0A9W8AXD7_9FUNG</name>
<comment type="subcellular location">
    <subcellularLocation>
        <location evidence="1">Endoplasmic reticulum membrane</location>
        <topology evidence="1">Multi-pass membrane protein</topology>
    </subcellularLocation>
</comment>
<evidence type="ECO:0000256" key="16">
    <source>
        <dbReference type="PIRNR" id="PIRNR005149"/>
    </source>
</evidence>
<dbReference type="GO" id="GO:0005506">
    <property type="term" value="F:iron ion binding"/>
    <property type="evidence" value="ECO:0007669"/>
    <property type="project" value="UniProtKB-UniRule"/>
</dbReference>
<dbReference type="AlphaFoldDB" id="A0A9W8AXD7"/>
<feature type="binding site" evidence="17">
    <location>
        <position position="318"/>
    </location>
    <ligand>
        <name>Zn(2+)</name>
        <dbReference type="ChEBI" id="CHEBI:29105"/>
        <label>1</label>
    </ligand>
</feature>
<evidence type="ECO:0000256" key="7">
    <source>
        <dbReference type="ARBA" id="ARBA00022824"/>
    </source>
</evidence>
<dbReference type="OrthoDB" id="2204368at2759"/>
<dbReference type="InterPro" id="IPR036400">
    <property type="entry name" value="Cyt_B5-like_heme/steroid_sf"/>
</dbReference>
<dbReference type="FunFam" id="3.10.120.10:FF:000007">
    <property type="entry name" value="Sulfite oxidase, mitochondrial"/>
    <property type="match status" value="1"/>
</dbReference>
<accession>A0A9W8AXD7</accession>
<feature type="binding site" evidence="17">
    <location>
        <position position="240"/>
    </location>
    <ligand>
        <name>Zn(2+)</name>
        <dbReference type="ChEBI" id="CHEBI:29105"/>
        <label>1</label>
    </ligand>
</feature>
<dbReference type="Gene3D" id="3.10.120.10">
    <property type="entry name" value="Cytochrome b5-like heme/steroid binding domain"/>
    <property type="match status" value="1"/>
</dbReference>
<feature type="binding site" evidence="17">
    <location>
        <position position="317"/>
    </location>
    <ligand>
        <name>Zn(2+)</name>
        <dbReference type="ChEBI" id="CHEBI:29105"/>
        <label>1</label>
    </ligand>
</feature>
<organism evidence="21 22">
    <name type="scientific">Dispira parvispora</name>
    <dbReference type="NCBI Taxonomy" id="1520584"/>
    <lineage>
        <taxon>Eukaryota</taxon>
        <taxon>Fungi</taxon>
        <taxon>Fungi incertae sedis</taxon>
        <taxon>Zoopagomycota</taxon>
        <taxon>Kickxellomycotina</taxon>
        <taxon>Dimargaritomycetes</taxon>
        <taxon>Dimargaritales</taxon>
        <taxon>Dimargaritaceae</taxon>
        <taxon>Dispira</taxon>
    </lineage>
</organism>
<keyword evidence="6 16" id="KW-0479">Metal-binding</keyword>
<evidence type="ECO:0000256" key="8">
    <source>
        <dbReference type="ARBA" id="ARBA00022832"/>
    </source>
</evidence>
<keyword evidence="13 16" id="KW-0443">Lipid metabolism</keyword>
<evidence type="ECO:0000256" key="10">
    <source>
        <dbReference type="ARBA" id="ARBA00022989"/>
    </source>
</evidence>
<evidence type="ECO:0000256" key="9">
    <source>
        <dbReference type="ARBA" id="ARBA00022833"/>
    </source>
</evidence>
<dbReference type="Pfam" id="PF00173">
    <property type="entry name" value="Cyt-b5"/>
    <property type="match status" value="1"/>
</dbReference>
<proteinExistence type="inferred from homology"/>
<keyword evidence="7 16" id="KW-0256">Endoplasmic reticulum</keyword>
<comment type="caution">
    <text evidence="21">The sequence shown here is derived from an EMBL/GenBank/DDBJ whole genome shotgun (WGS) entry which is preliminary data.</text>
</comment>
<dbReference type="PIRSF" id="PIRSF005149">
    <property type="entry name" value="IPC-B_HD"/>
    <property type="match status" value="1"/>
</dbReference>
<dbReference type="EMBL" id="JANBPY010000107">
    <property type="protein sequence ID" value="KAJ1969003.1"/>
    <property type="molecule type" value="Genomic_DNA"/>
</dbReference>
<keyword evidence="15 16" id="KW-0275">Fatty acid biosynthesis</keyword>
<dbReference type="InterPro" id="IPR001199">
    <property type="entry name" value="Cyt_B5-like_heme/steroid-bd"/>
</dbReference>
<feature type="binding site" evidence="17">
    <location>
        <position position="294"/>
    </location>
    <ligand>
        <name>Zn(2+)</name>
        <dbReference type="ChEBI" id="CHEBI:29105"/>
        <label>1</label>
    </ligand>
</feature>
<evidence type="ECO:0000256" key="2">
    <source>
        <dbReference type="ARBA" id="ARBA00005747"/>
    </source>
</evidence>
<feature type="transmembrane region" description="Helical" evidence="19">
    <location>
        <begin position="249"/>
        <end position="272"/>
    </location>
</feature>
<evidence type="ECO:0000256" key="4">
    <source>
        <dbReference type="ARBA" id="ARBA00022617"/>
    </source>
</evidence>
<dbReference type="PANTHER" id="PTHR12863:SF1">
    <property type="entry name" value="FATTY ACID 2-HYDROXYLASE"/>
    <property type="match status" value="1"/>
</dbReference>
<evidence type="ECO:0000256" key="19">
    <source>
        <dbReference type="SAM" id="Phobius"/>
    </source>
</evidence>
<evidence type="ECO:0000313" key="22">
    <source>
        <dbReference type="Proteomes" id="UP001150925"/>
    </source>
</evidence>
<dbReference type="Proteomes" id="UP001150925">
    <property type="component" value="Unassembled WGS sequence"/>
</dbReference>
<evidence type="ECO:0000256" key="15">
    <source>
        <dbReference type="ARBA" id="ARBA00023160"/>
    </source>
</evidence>
<keyword evidence="10 19" id="KW-1133">Transmembrane helix</keyword>
<keyword evidence="3 16" id="KW-0444">Lipid biosynthesis</keyword>
<evidence type="ECO:0000256" key="12">
    <source>
        <dbReference type="ARBA" id="ARBA00023004"/>
    </source>
</evidence>
<evidence type="ECO:0000313" key="21">
    <source>
        <dbReference type="EMBL" id="KAJ1969003.1"/>
    </source>
</evidence>
<evidence type="ECO:0000256" key="17">
    <source>
        <dbReference type="PIRSR" id="PIRSR005149-1"/>
    </source>
</evidence>
<evidence type="ECO:0000256" key="18">
    <source>
        <dbReference type="PIRSR" id="PIRSR005149-50"/>
    </source>
</evidence>
<comment type="similarity">
    <text evidence="2 16">Belongs to the sterol desaturase family. SCS7 subfamily.</text>
</comment>
<protein>
    <recommendedName>
        <fullName evidence="16">Ceramide very long chain fatty acid hydroxylase</fullName>
        <ecNumber evidence="16">1.-.-.-</ecNumber>
    </recommendedName>
</protein>
<dbReference type="SMART" id="SM01117">
    <property type="entry name" value="Cyt-b5"/>
    <property type="match status" value="1"/>
</dbReference>
<keyword evidence="11 16" id="KW-0560">Oxidoreductase</keyword>
<keyword evidence="22" id="KW-1185">Reference proteome</keyword>
<evidence type="ECO:0000256" key="14">
    <source>
        <dbReference type="ARBA" id="ARBA00023136"/>
    </source>
</evidence>
<comment type="cofactor">
    <cofactor evidence="16 17">
        <name>Zn(2+)</name>
        <dbReference type="ChEBI" id="CHEBI:29105"/>
    </cofactor>
    <text evidence="16 17">Binds 2 Zn(2+) ions per subunit that likely form a catalytic dimetal center.</text>
</comment>
<keyword evidence="9 17" id="KW-0862">Zinc</keyword>
<comment type="cofactor">
    <cofactor evidence="18">
        <name>Fe cation</name>
        <dbReference type="ChEBI" id="CHEBI:24875"/>
    </cofactor>
</comment>
<comment type="function">
    <text evidence="16">Ceramide hydroxylase involved in the hydroxylation of sphingolipid-associated very long chain fatty acids. Postulated to hydroxylate the very long chain fatty acid of dihydroceramides and phytoceramides at C-2.</text>
</comment>
<dbReference type="PRINTS" id="PR00363">
    <property type="entry name" value="CYTOCHROMEB5"/>
</dbReference>
<dbReference type="EC" id="1.-.-.-" evidence="16"/>
<evidence type="ECO:0000256" key="11">
    <source>
        <dbReference type="ARBA" id="ARBA00023002"/>
    </source>
</evidence>
<evidence type="ECO:0000259" key="20">
    <source>
        <dbReference type="PROSITE" id="PS50255"/>
    </source>
</evidence>
<dbReference type="PANTHER" id="PTHR12863">
    <property type="entry name" value="FATTY ACID HYDROXYLASE"/>
    <property type="match status" value="1"/>
</dbReference>
<feature type="binding site" evidence="17">
    <location>
        <position position="314"/>
    </location>
    <ligand>
        <name>Zn(2+)</name>
        <dbReference type="ChEBI" id="CHEBI:29105"/>
        <label>1</label>
    </ligand>
</feature>
<evidence type="ECO:0000256" key="5">
    <source>
        <dbReference type="ARBA" id="ARBA00022692"/>
    </source>
</evidence>
<dbReference type="GO" id="GO:0080132">
    <property type="term" value="F:fatty acid 2-hydroxylase activity"/>
    <property type="evidence" value="ECO:0007669"/>
    <property type="project" value="InterPro"/>
</dbReference>
<feature type="binding site" evidence="17">
    <location>
        <position position="217"/>
    </location>
    <ligand>
        <name>Zn(2+)</name>
        <dbReference type="ChEBI" id="CHEBI:29105"/>
        <label>1</label>
    </ligand>
</feature>
<evidence type="ECO:0000256" key="1">
    <source>
        <dbReference type="ARBA" id="ARBA00004477"/>
    </source>
</evidence>
<dbReference type="InterPro" id="IPR006694">
    <property type="entry name" value="Fatty_acid_hydroxylase"/>
</dbReference>
<gene>
    <name evidence="21" type="primary">SCS7</name>
    <name evidence="21" type="ORF">IWQ62_000900</name>
</gene>
<evidence type="ECO:0000256" key="3">
    <source>
        <dbReference type="ARBA" id="ARBA00022516"/>
    </source>
</evidence>
<feature type="binding site" evidence="17">
    <location>
        <position position="212"/>
    </location>
    <ligand>
        <name>Zn(2+)</name>
        <dbReference type="ChEBI" id="CHEBI:29105"/>
        <label>1</label>
    </ligand>
</feature>
<keyword evidence="12 16" id="KW-0408">Iron</keyword>